<evidence type="ECO:0000313" key="2">
    <source>
        <dbReference type="Proteomes" id="UP000274822"/>
    </source>
</evidence>
<comment type="caution">
    <text evidence="1">The sequence shown here is derived from an EMBL/GenBank/DDBJ whole genome shotgun (WGS) entry which is preliminary data.</text>
</comment>
<sequence length="165" mass="18300">MADEDGSAHFINIIDHSGQHGPTTDMLAKHLPAAKRAGDVSVRTDEDYRVRDFVVSIFKAVTMPGKDNISEIGEQTLEPTAVWRNAGSNPTRAGCQSSDAVRYLVVSRAKEWMDTLKLGLEFRDVWAIAQKELIVVDAASLVIWDFTVVGRKLRIYALAAAEELW</sequence>
<dbReference type="EMBL" id="RBNJ01000024">
    <property type="protein sequence ID" value="RUS35575.1"/>
    <property type="molecule type" value="Genomic_DNA"/>
</dbReference>
<organism evidence="1 2">
    <name type="scientific">Jimgerdemannia flammicorona</name>
    <dbReference type="NCBI Taxonomy" id="994334"/>
    <lineage>
        <taxon>Eukaryota</taxon>
        <taxon>Fungi</taxon>
        <taxon>Fungi incertae sedis</taxon>
        <taxon>Mucoromycota</taxon>
        <taxon>Mucoromycotina</taxon>
        <taxon>Endogonomycetes</taxon>
        <taxon>Endogonales</taxon>
        <taxon>Endogonaceae</taxon>
        <taxon>Jimgerdemannia</taxon>
    </lineage>
</organism>
<protein>
    <submittedName>
        <fullName evidence="1">Uncharacterized protein</fullName>
    </submittedName>
</protein>
<evidence type="ECO:0000313" key="1">
    <source>
        <dbReference type="EMBL" id="RUS35575.1"/>
    </source>
</evidence>
<dbReference type="AlphaFoldDB" id="A0A433R0T9"/>
<gene>
    <name evidence="1" type="ORF">BC938DRAFT_476523</name>
</gene>
<dbReference type="Proteomes" id="UP000274822">
    <property type="component" value="Unassembled WGS sequence"/>
</dbReference>
<accession>A0A433R0T9</accession>
<proteinExistence type="predicted"/>
<name>A0A433R0T9_9FUNG</name>
<reference evidence="1 2" key="1">
    <citation type="journal article" date="2018" name="New Phytol.">
        <title>Phylogenomics of Endogonaceae and evolution of mycorrhizas within Mucoromycota.</title>
        <authorList>
            <person name="Chang Y."/>
            <person name="Desiro A."/>
            <person name="Na H."/>
            <person name="Sandor L."/>
            <person name="Lipzen A."/>
            <person name="Clum A."/>
            <person name="Barry K."/>
            <person name="Grigoriev I.V."/>
            <person name="Martin F.M."/>
            <person name="Stajich J.E."/>
            <person name="Smith M.E."/>
            <person name="Bonito G."/>
            <person name="Spatafora J.W."/>
        </authorList>
    </citation>
    <scope>NUCLEOTIDE SEQUENCE [LARGE SCALE GENOMIC DNA]</scope>
    <source>
        <strain evidence="1 2">AD002</strain>
    </source>
</reference>
<keyword evidence="2" id="KW-1185">Reference proteome</keyword>